<protein>
    <submittedName>
        <fullName evidence="3">Uncharacterized protein</fullName>
    </submittedName>
</protein>
<keyword evidence="2" id="KW-1133">Transmembrane helix</keyword>
<proteinExistence type="predicted"/>
<dbReference type="AlphaFoldDB" id="A0AA38CEL1"/>
<feature type="non-terminal residue" evidence="3">
    <location>
        <position position="1"/>
    </location>
</feature>
<evidence type="ECO:0000256" key="1">
    <source>
        <dbReference type="SAM" id="MobiDB-lite"/>
    </source>
</evidence>
<name>A0AA38CEL1_TAXCH</name>
<feature type="transmembrane region" description="Helical" evidence="2">
    <location>
        <begin position="143"/>
        <end position="167"/>
    </location>
</feature>
<organism evidence="3 4">
    <name type="scientific">Taxus chinensis</name>
    <name type="common">Chinese yew</name>
    <name type="synonym">Taxus wallichiana var. chinensis</name>
    <dbReference type="NCBI Taxonomy" id="29808"/>
    <lineage>
        <taxon>Eukaryota</taxon>
        <taxon>Viridiplantae</taxon>
        <taxon>Streptophyta</taxon>
        <taxon>Embryophyta</taxon>
        <taxon>Tracheophyta</taxon>
        <taxon>Spermatophyta</taxon>
        <taxon>Pinopsida</taxon>
        <taxon>Pinidae</taxon>
        <taxon>Conifers II</taxon>
        <taxon>Cupressales</taxon>
        <taxon>Taxaceae</taxon>
        <taxon>Taxus</taxon>
    </lineage>
</organism>
<sequence length="182" mass="21106">HSDTNLTSRNSRNERSNKGRRRRAAAEQRRIEQQRWGQYITDGEEDSAPVVPAIAPRSSNRRRARRNHRNNSTLHLEEDDYYEDELAFHAARPRNEICDDLELEMALSLSLSLADPTSHLRNNDHNGQSIVNMSYEGLNVFKALSYSLLSLIIITKNVIIMALWRLLFSWKVSNVWLLNQCC</sequence>
<keyword evidence="2" id="KW-0812">Transmembrane</keyword>
<evidence type="ECO:0000256" key="2">
    <source>
        <dbReference type="SAM" id="Phobius"/>
    </source>
</evidence>
<evidence type="ECO:0000313" key="4">
    <source>
        <dbReference type="Proteomes" id="UP000824469"/>
    </source>
</evidence>
<feature type="region of interest" description="Disordered" evidence="1">
    <location>
        <begin position="1"/>
        <end position="47"/>
    </location>
</feature>
<reference evidence="3 4" key="1">
    <citation type="journal article" date="2021" name="Nat. Plants">
        <title>The Taxus genome provides insights into paclitaxel biosynthesis.</title>
        <authorList>
            <person name="Xiong X."/>
            <person name="Gou J."/>
            <person name="Liao Q."/>
            <person name="Li Y."/>
            <person name="Zhou Q."/>
            <person name="Bi G."/>
            <person name="Li C."/>
            <person name="Du R."/>
            <person name="Wang X."/>
            <person name="Sun T."/>
            <person name="Guo L."/>
            <person name="Liang H."/>
            <person name="Lu P."/>
            <person name="Wu Y."/>
            <person name="Zhang Z."/>
            <person name="Ro D.K."/>
            <person name="Shang Y."/>
            <person name="Huang S."/>
            <person name="Yan J."/>
        </authorList>
    </citation>
    <scope>NUCLEOTIDE SEQUENCE [LARGE SCALE GENOMIC DNA]</scope>
    <source>
        <strain evidence="3">Ta-2019</strain>
    </source>
</reference>
<keyword evidence="4" id="KW-1185">Reference proteome</keyword>
<feature type="non-terminal residue" evidence="3">
    <location>
        <position position="182"/>
    </location>
</feature>
<gene>
    <name evidence="3" type="ORF">KI387_038975</name>
</gene>
<accession>A0AA38CEL1</accession>
<keyword evidence="2" id="KW-0472">Membrane</keyword>
<comment type="caution">
    <text evidence="3">The sequence shown here is derived from an EMBL/GenBank/DDBJ whole genome shotgun (WGS) entry which is preliminary data.</text>
</comment>
<feature type="compositionally biased region" description="Basic and acidic residues" evidence="1">
    <location>
        <begin position="24"/>
        <end position="33"/>
    </location>
</feature>
<dbReference type="Proteomes" id="UP000824469">
    <property type="component" value="Unassembled WGS sequence"/>
</dbReference>
<evidence type="ECO:0000313" key="3">
    <source>
        <dbReference type="EMBL" id="KAH9295387.1"/>
    </source>
</evidence>
<dbReference type="EMBL" id="JAHRHJ020000011">
    <property type="protein sequence ID" value="KAH9295387.1"/>
    <property type="molecule type" value="Genomic_DNA"/>
</dbReference>